<reference evidence="8 9" key="2">
    <citation type="journal article" date="2017" name="Syst. Appl. Microbiol.">
        <title>Soybeans inoculated with root zone soils of Canadian native legumes harbour diverse and novel Bradyrhizobium spp. that possess agricultural potential.</title>
        <authorList>
            <person name="Bromfield E.S.P."/>
            <person name="Cloutier S."/>
            <person name="Tambong J.T."/>
            <person name="Tran Thi T.V."/>
        </authorList>
    </citation>
    <scope>NUCLEOTIDE SEQUENCE [LARGE SCALE GENOMIC DNA]</scope>
    <source>
        <strain evidence="8 9">OO99</strain>
    </source>
</reference>
<dbReference type="FunFam" id="3.40.50.300:FF:002125">
    <property type="entry name" value="ATP-dependent helicase HrpB"/>
    <property type="match status" value="1"/>
</dbReference>
<dbReference type="CDD" id="cd18791">
    <property type="entry name" value="SF2_C_RHA"/>
    <property type="match status" value="1"/>
</dbReference>
<dbReference type="Gene3D" id="1.20.120.1080">
    <property type="match status" value="1"/>
</dbReference>
<keyword evidence="1" id="KW-0547">Nucleotide-binding</keyword>
<dbReference type="NCBIfam" id="TIGR01970">
    <property type="entry name" value="DEAH_box_HrpB"/>
    <property type="match status" value="1"/>
</dbReference>
<accession>A0A2U8P3D0</accession>
<dbReference type="GO" id="GO:0005524">
    <property type="term" value="F:ATP binding"/>
    <property type="evidence" value="ECO:0007669"/>
    <property type="project" value="UniProtKB-KW"/>
</dbReference>
<dbReference type="RefSeq" id="WP_038973190.1">
    <property type="nucleotide sequence ID" value="NZ_JBIYEP010000003.1"/>
</dbReference>
<dbReference type="Pfam" id="PF08482">
    <property type="entry name" value="HrpB_C"/>
    <property type="match status" value="1"/>
</dbReference>
<feature type="region of interest" description="Disordered" evidence="5">
    <location>
        <begin position="788"/>
        <end position="811"/>
    </location>
</feature>
<gene>
    <name evidence="8" type="primary">hrpB</name>
    <name evidence="8" type="ORF">CIT37_08465</name>
</gene>
<dbReference type="GO" id="GO:0003676">
    <property type="term" value="F:nucleic acid binding"/>
    <property type="evidence" value="ECO:0007669"/>
    <property type="project" value="InterPro"/>
</dbReference>
<dbReference type="CDD" id="cd17990">
    <property type="entry name" value="DEXHc_HrpB"/>
    <property type="match status" value="1"/>
</dbReference>
<sequence>MLDDLSRALEASNAAVLVAPPGAGKTTRVPLALLDAPWAKGKKIIVLEPRRIAARASADRMAKSLGERAGETVGYRVRFGSKISRTTRIEVVTEGIFTRQILDDPELSGVAAILFDEFHERSLDADMGLALARDAQTGLREDLRILVMSATLDGARVARLLGQAPVVESEGRAFPVETRYLGRKADAPIERQMADAIASALRADSGSVLAFLPGAAEIRRTQNFLGERVQDASIEIVPLFGALDAAVQDRAISPAPKGMRKVVLATSIAETSLTIEGVRIVVDSGLARVPRYEPDIGLTRLETVRAARAAVDQRRGRAGRTEPGVCYRLWDEPQTASLAPYTQPEILSADLSSLVLDLAQWGVSDPAALSFLDPPPAPAWKEAKSLLSELNALDGDGRITAEGKSLRALALPPRLARMIVDSHRAGEGEAAAEIAAIITERGLGGDSVDLEHRRDQFRRDRSPRAASARDLARRWASQVAASEKAGPQDDLSTGLMLAYAFPDRVARNRGNGSFVLANGRGAVVEQTSSLARAPYIAIGEMTGTAASGRILLAAQITESEIERHFAEHIESADEISFDRGAMALRARRKRVLHAITLSEATLAVSPSEDTARIFADGLIAAGLDRLPWSKAAKQWRDRVMFLRKAEGDSWPDLSDEGLIARRDDWLVPALYDKIALKDISPGDLSDALMALLPWEMRARLEREAPTHFEAPTGSMLAIDYEAEQGPTIAVRLQELFGLNSHPSIAAGKVPLVLELLSPAQRPVQVTRDLPGFWRGSYAAVRSDLRGRYPRHPWPDDPASAVPTRRAKPRGT</sequence>
<dbReference type="InterPro" id="IPR027417">
    <property type="entry name" value="P-loop_NTPase"/>
</dbReference>
<dbReference type="GO" id="GO:0016787">
    <property type="term" value="F:hydrolase activity"/>
    <property type="evidence" value="ECO:0007669"/>
    <property type="project" value="UniProtKB-KW"/>
</dbReference>
<dbReference type="SMART" id="SM00490">
    <property type="entry name" value="HELICc"/>
    <property type="match status" value="1"/>
</dbReference>
<dbReference type="KEGG" id="bot:CIT37_08465"/>
<evidence type="ECO:0000259" key="7">
    <source>
        <dbReference type="PROSITE" id="PS51194"/>
    </source>
</evidence>
<protein>
    <submittedName>
        <fullName evidence="8">ATP-dependent helicase HrpB</fullName>
    </submittedName>
</protein>
<name>A0A2U8P3D0_9BRAD</name>
<dbReference type="SUPFAM" id="SSF52540">
    <property type="entry name" value="P-loop containing nucleoside triphosphate hydrolases"/>
    <property type="match status" value="1"/>
</dbReference>
<feature type="domain" description="Helicase C-terminal" evidence="7">
    <location>
        <begin position="193"/>
        <end position="362"/>
    </location>
</feature>
<evidence type="ECO:0000256" key="5">
    <source>
        <dbReference type="SAM" id="MobiDB-lite"/>
    </source>
</evidence>
<dbReference type="SMART" id="SM00487">
    <property type="entry name" value="DEXDc"/>
    <property type="match status" value="1"/>
</dbReference>
<evidence type="ECO:0000256" key="3">
    <source>
        <dbReference type="ARBA" id="ARBA00022806"/>
    </source>
</evidence>
<dbReference type="PROSITE" id="PS51192">
    <property type="entry name" value="HELICASE_ATP_BIND_1"/>
    <property type="match status" value="1"/>
</dbReference>
<evidence type="ECO:0000313" key="9">
    <source>
        <dbReference type="Proteomes" id="UP000215703"/>
    </source>
</evidence>
<dbReference type="GeneID" id="92970671"/>
<proteinExistence type="predicted"/>
<dbReference type="AlphaFoldDB" id="A0A2U8P3D0"/>
<keyword evidence="2" id="KW-0378">Hydrolase</keyword>
<dbReference type="GO" id="GO:0004386">
    <property type="term" value="F:helicase activity"/>
    <property type="evidence" value="ECO:0007669"/>
    <property type="project" value="UniProtKB-KW"/>
</dbReference>
<dbReference type="InterPro" id="IPR010225">
    <property type="entry name" value="HrpB"/>
</dbReference>
<reference evidence="8 9" key="1">
    <citation type="journal article" date="2014" name="Int. J. Syst. Evol. Microbiol.">
        <title>Bradyrhizobium ottawaense sp. nov., a symbiotic nitrogen fixing bacterium from root nodules of soybeans in Canada.</title>
        <authorList>
            <person name="Yu X."/>
            <person name="Cloutier S."/>
            <person name="Tambong J.T."/>
            <person name="Bromfield E.S."/>
        </authorList>
    </citation>
    <scope>NUCLEOTIDE SEQUENCE [LARGE SCALE GENOMIC DNA]</scope>
    <source>
        <strain evidence="8 9">OO99</strain>
    </source>
</reference>
<dbReference type="InterPro" id="IPR011545">
    <property type="entry name" value="DEAD/DEAH_box_helicase_dom"/>
</dbReference>
<dbReference type="EMBL" id="CP029425">
    <property type="protein sequence ID" value="AWL92231.1"/>
    <property type="molecule type" value="Genomic_DNA"/>
</dbReference>
<dbReference type="SMART" id="SM00847">
    <property type="entry name" value="HA2"/>
    <property type="match status" value="1"/>
</dbReference>
<evidence type="ECO:0000256" key="1">
    <source>
        <dbReference type="ARBA" id="ARBA00022741"/>
    </source>
</evidence>
<dbReference type="InterPro" id="IPR013689">
    <property type="entry name" value="RNA_helicase_ATP-dep_HrpB_C"/>
</dbReference>
<dbReference type="PROSITE" id="PS51194">
    <property type="entry name" value="HELICASE_CTER"/>
    <property type="match status" value="1"/>
</dbReference>
<dbReference type="Pfam" id="PF00270">
    <property type="entry name" value="DEAD"/>
    <property type="match status" value="1"/>
</dbReference>
<dbReference type="InterPro" id="IPR049614">
    <property type="entry name" value="HrpB_DEXH"/>
</dbReference>
<keyword evidence="3 8" id="KW-0347">Helicase</keyword>
<organism evidence="8 9">
    <name type="scientific">Bradyrhizobium ottawaense</name>
    <dbReference type="NCBI Taxonomy" id="931866"/>
    <lineage>
        <taxon>Bacteria</taxon>
        <taxon>Pseudomonadati</taxon>
        <taxon>Pseudomonadota</taxon>
        <taxon>Alphaproteobacteria</taxon>
        <taxon>Hyphomicrobiales</taxon>
        <taxon>Nitrobacteraceae</taxon>
        <taxon>Bradyrhizobium</taxon>
    </lineage>
</organism>
<evidence type="ECO:0000259" key="6">
    <source>
        <dbReference type="PROSITE" id="PS51192"/>
    </source>
</evidence>
<keyword evidence="4" id="KW-0067">ATP-binding</keyword>
<evidence type="ECO:0000256" key="2">
    <source>
        <dbReference type="ARBA" id="ARBA00022801"/>
    </source>
</evidence>
<feature type="domain" description="Helicase ATP-binding" evidence="6">
    <location>
        <begin position="6"/>
        <end position="170"/>
    </location>
</feature>
<dbReference type="Gene3D" id="3.40.50.300">
    <property type="entry name" value="P-loop containing nucleotide triphosphate hydrolases"/>
    <property type="match status" value="2"/>
</dbReference>
<dbReference type="InterPro" id="IPR007502">
    <property type="entry name" value="Helicase-assoc_dom"/>
</dbReference>
<dbReference type="PIRSF" id="PIRSF005496">
    <property type="entry name" value="ATP_hel_hrpB"/>
    <property type="match status" value="1"/>
</dbReference>
<dbReference type="Proteomes" id="UP000215703">
    <property type="component" value="Chromosome"/>
</dbReference>
<dbReference type="PANTHER" id="PTHR43519:SF1">
    <property type="entry name" value="ATP-DEPENDENT RNA HELICASE HRPB"/>
    <property type="match status" value="1"/>
</dbReference>
<dbReference type="InterPro" id="IPR001650">
    <property type="entry name" value="Helicase_C-like"/>
</dbReference>
<dbReference type="InterPro" id="IPR014001">
    <property type="entry name" value="Helicase_ATP-bd"/>
</dbReference>
<evidence type="ECO:0000313" key="8">
    <source>
        <dbReference type="EMBL" id="AWL92231.1"/>
    </source>
</evidence>
<dbReference type="PANTHER" id="PTHR43519">
    <property type="entry name" value="ATP-DEPENDENT RNA HELICASE HRPB"/>
    <property type="match status" value="1"/>
</dbReference>
<dbReference type="Pfam" id="PF00271">
    <property type="entry name" value="Helicase_C"/>
    <property type="match status" value="1"/>
</dbReference>
<evidence type="ECO:0000256" key="4">
    <source>
        <dbReference type="ARBA" id="ARBA00022840"/>
    </source>
</evidence>